<dbReference type="InterPro" id="IPR006620">
    <property type="entry name" value="Pro_4_hyd_alph"/>
</dbReference>
<dbReference type="InterPro" id="IPR044862">
    <property type="entry name" value="Pro_4_hyd_alph_FE2OG_OXY"/>
</dbReference>
<feature type="domain" description="Prolyl 4-hydroxylase alpha subunit" evidence="6">
    <location>
        <begin position="77"/>
        <end position="290"/>
    </location>
</feature>
<dbReference type="PANTHER" id="PTHR10869:SF242">
    <property type="entry name" value="PROLYL 4-HYDROXYLASE ALPHA SUBUNIT DOMAIN-CONTAINING PROTEIN"/>
    <property type="match status" value="1"/>
</dbReference>
<keyword evidence="4" id="KW-0560">Oxidoreductase</keyword>
<evidence type="ECO:0000256" key="2">
    <source>
        <dbReference type="ARBA" id="ARBA00022723"/>
    </source>
</evidence>
<evidence type="ECO:0000256" key="4">
    <source>
        <dbReference type="ARBA" id="ARBA00023002"/>
    </source>
</evidence>
<dbReference type="PANTHER" id="PTHR10869">
    <property type="entry name" value="PROLYL 4-HYDROXYLASE ALPHA SUBUNIT"/>
    <property type="match status" value="1"/>
</dbReference>
<organism evidence="7 8">
    <name type="scientific">Neoarthrinium moseri</name>
    <dbReference type="NCBI Taxonomy" id="1658444"/>
    <lineage>
        <taxon>Eukaryota</taxon>
        <taxon>Fungi</taxon>
        <taxon>Dikarya</taxon>
        <taxon>Ascomycota</taxon>
        <taxon>Pezizomycotina</taxon>
        <taxon>Sordariomycetes</taxon>
        <taxon>Xylariomycetidae</taxon>
        <taxon>Amphisphaeriales</taxon>
        <taxon>Apiosporaceae</taxon>
        <taxon>Neoarthrinium</taxon>
    </lineage>
</organism>
<protein>
    <recommendedName>
        <fullName evidence="6">Prolyl 4-hydroxylase alpha subunit domain-containing protein</fullName>
    </recommendedName>
</protein>
<gene>
    <name evidence="7" type="ORF">JX265_013817</name>
</gene>
<proteinExistence type="predicted"/>
<sequence>MTATRVFSAVAAVAALLAAVAPLLAFRALNAFSSGLVRVLDYRGLSNFLAFILLASQPPHFICQSHAYKTEVVSVDPLVIYFHDFLAPAEMSQLLDAAEPLFKESLLTGNNGQVRASRRRTSRTAKLLADDAAVECVLRRASDVMEGMLVYPRDDIQPPQLARYTAGQHFDVHADWFDTPQERRPDSTGVGSSWNRLASFFAILEDGCTGGETWFPHVQAPALPGDLPGPSGRSSVWREHEQGGLAFRPVKGGALFWMNLFANGTGDDRTRHAGLPVQSGLKTGMNIWPRVYYP</sequence>
<evidence type="ECO:0000256" key="5">
    <source>
        <dbReference type="ARBA" id="ARBA00023004"/>
    </source>
</evidence>
<reference evidence="7" key="1">
    <citation type="submission" date="2021-03" db="EMBL/GenBank/DDBJ databases">
        <title>Revisited historic fungal species revealed as producer of novel bioactive compounds through whole genome sequencing and comparative genomics.</title>
        <authorList>
            <person name="Vignolle G.A."/>
            <person name="Hochenegger N."/>
            <person name="Mach R.L."/>
            <person name="Mach-Aigner A.R."/>
            <person name="Javad Rahimi M."/>
            <person name="Salim K.A."/>
            <person name="Chan C.M."/>
            <person name="Lim L.B.L."/>
            <person name="Cai F."/>
            <person name="Druzhinina I.S."/>
            <person name="U'Ren J.M."/>
            <person name="Derntl C."/>
        </authorList>
    </citation>
    <scope>NUCLEOTIDE SEQUENCE</scope>
    <source>
        <strain evidence="7">TUCIM 5799</strain>
    </source>
</reference>
<dbReference type="GO" id="GO:0005506">
    <property type="term" value="F:iron ion binding"/>
    <property type="evidence" value="ECO:0007669"/>
    <property type="project" value="InterPro"/>
</dbReference>
<dbReference type="InterPro" id="IPR045054">
    <property type="entry name" value="P4HA-like"/>
</dbReference>
<keyword evidence="5" id="KW-0408">Iron</keyword>
<keyword evidence="3" id="KW-0223">Dioxygenase</keyword>
<evidence type="ECO:0000256" key="3">
    <source>
        <dbReference type="ARBA" id="ARBA00022964"/>
    </source>
</evidence>
<evidence type="ECO:0000313" key="8">
    <source>
        <dbReference type="Proteomes" id="UP000829685"/>
    </source>
</evidence>
<dbReference type="EMBL" id="JAFIMR010000086">
    <property type="protein sequence ID" value="KAI1848315.1"/>
    <property type="molecule type" value="Genomic_DNA"/>
</dbReference>
<evidence type="ECO:0000313" key="7">
    <source>
        <dbReference type="EMBL" id="KAI1848315.1"/>
    </source>
</evidence>
<comment type="cofactor">
    <cofactor evidence="1">
        <name>L-ascorbate</name>
        <dbReference type="ChEBI" id="CHEBI:38290"/>
    </cofactor>
</comment>
<dbReference type="GO" id="GO:0005783">
    <property type="term" value="C:endoplasmic reticulum"/>
    <property type="evidence" value="ECO:0007669"/>
    <property type="project" value="TreeGrafter"/>
</dbReference>
<dbReference type="GO" id="GO:0004656">
    <property type="term" value="F:procollagen-proline 4-dioxygenase activity"/>
    <property type="evidence" value="ECO:0007669"/>
    <property type="project" value="TreeGrafter"/>
</dbReference>
<dbReference type="AlphaFoldDB" id="A0A9Q0AHA4"/>
<evidence type="ECO:0000256" key="1">
    <source>
        <dbReference type="ARBA" id="ARBA00001961"/>
    </source>
</evidence>
<comment type="caution">
    <text evidence="7">The sequence shown here is derived from an EMBL/GenBank/DDBJ whole genome shotgun (WGS) entry which is preliminary data.</text>
</comment>
<dbReference type="SMART" id="SM00702">
    <property type="entry name" value="P4Hc"/>
    <property type="match status" value="1"/>
</dbReference>
<dbReference type="GO" id="GO:0031418">
    <property type="term" value="F:L-ascorbic acid binding"/>
    <property type="evidence" value="ECO:0007669"/>
    <property type="project" value="InterPro"/>
</dbReference>
<dbReference type="Gene3D" id="2.60.120.620">
    <property type="entry name" value="q2cbj1_9rhob like domain"/>
    <property type="match status" value="1"/>
</dbReference>
<name>A0A9Q0AHA4_9PEZI</name>
<dbReference type="Proteomes" id="UP000829685">
    <property type="component" value="Unassembled WGS sequence"/>
</dbReference>
<dbReference type="Pfam" id="PF13640">
    <property type="entry name" value="2OG-FeII_Oxy_3"/>
    <property type="match status" value="1"/>
</dbReference>
<evidence type="ECO:0000259" key="6">
    <source>
        <dbReference type="SMART" id="SM00702"/>
    </source>
</evidence>
<accession>A0A9Q0AHA4</accession>
<keyword evidence="2" id="KW-0479">Metal-binding</keyword>
<keyword evidence="8" id="KW-1185">Reference proteome</keyword>